<dbReference type="InterPro" id="IPR036271">
    <property type="entry name" value="Tet_transcr_reg_TetR-rel_C_sf"/>
</dbReference>
<dbReference type="SUPFAM" id="SSF46689">
    <property type="entry name" value="Homeodomain-like"/>
    <property type="match status" value="1"/>
</dbReference>
<organism evidence="6 7">
    <name type="scientific">Pseudomonas prosekii</name>
    <dbReference type="NCBI Taxonomy" id="1148509"/>
    <lineage>
        <taxon>Bacteria</taxon>
        <taxon>Pseudomonadati</taxon>
        <taxon>Pseudomonadota</taxon>
        <taxon>Gammaproteobacteria</taxon>
        <taxon>Pseudomonadales</taxon>
        <taxon>Pseudomonadaceae</taxon>
        <taxon>Pseudomonas</taxon>
    </lineage>
</organism>
<dbReference type="GO" id="GO:0003677">
    <property type="term" value="F:DNA binding"/>
    <property type="evidence" value="ECO:0007669"/>
    <property type="project" value="UniProtKB-UniRule"/>
</dbReference>
<dbReference type="Pfam" id="PF00440">
    <property type="entry name" value="TetR_N"/>
    <property type="match status" value="1"/>
</dbReference>
<keyword evidence="2 4" id="KW-0238">DNA-binding</keyword>
<keyword evidence="1" id="KW-0805">Transcription regulation</keyword>
<dbReference type="AlphaFoldDB" id="A0A1H2BK63"/>
<evidence type="ECO:0000313" key="6">
    <source>
        <dbReference type="EMBL" id="SDT58621.1"/>
    </source>
</evidence>
<reference evidence="7" key="1">
    <citation type="submission" date="2016-10" db="EMBL/GenBank/DDBJ databases">
        <authorList>
            <person name="Varghese N."/>
            <person name="Submissions S."/>
        </authorList>
    </citation>
    <scope>NUCLEOTIDE SEQUENCE [LARGE SCALE GENOMIC DNA]</scope>
    <source>
        <strain evidence="7">LMG 26867</strain>
    </source>
</reference>
<dbReference type="EMBL" id="LT629762">
    <property type="protein sequence ID" value="SDT58621.1"/>
    <property type="molecule type" value="Genomic_DNA"/>
</dbReference>
<dbReference type="InterPro" id="IPR009057">
    <property type="entry name" value="Homeodomain-like_sf"/>
</dbReference>
<accession>A0A1H2BK63</accession>
<evidence type="ECO:0000256" key="1">
    <source>
        <dbReference type="ARBA" id="ARBA00023015"/>
    </source>
</evidence>
<feature type="domain" description="HTH tetR-type" evidence="5">
    <location>
        <begin position="19"/>
        <end position="79"/>
    </location>
</feature>
<evidence type="ECO:0000259" key="5">
    <source>
        <dbReference type="PROSITE" id="PS50977"/>
    </source>
</evidence>
<dbReference type="Gene3D" id="1.10.357.10">
    <property type="entry name" value="Tetracycline Repressor, domain 2"/>
    <property type="match status" value="1"/>
</dbReference>
<dbReference type="RefSeq" id="WP_197675572.1">
    <property type="nucleotide sequence ID" value="NZ_LT629762.1"/>
</dbReference>
<gene>
    <name evidence="6" type="ORF">SAMN05216222_5260</name>
</gene>
<dbReference type="Gene3D" id="1.10.10.60">
    <property type="entry name" value="Homeodomain-like"/>
    <property type="match status" value="1"/>
</dbReference>
<name>A0A1H2BK63_9PSED</name>
<dbReference type="Pfam" id="PF16925">
    <property type="entry name" value="TetR_C_13"/>
    <property type="match status" value="1"/>
</dbReference>
<dbReference type="PANTHER" id="PTHR47506">
    <property type="entry name" value="TRANSCRIPTIONAL REGULATORY PROTEIN"/>
    <property type="match status" value="1"/>
</dbReference>
<dbReference type="Proteomes" id="UP000198481">
    <property type="component" value="Chromosome I"/>
</dbReference>
<feature type="DNA-binding region" description="H-T-H motif" evidence="4">
    <location>
        <begin position="42"/>
        <end position="61"/>
    </location>
</feature>
<protein>
    <submittedName>
        <fullName evidence="6">Transcriptional regulator, TetR family</fullName>
    </submittedName>
</protein>
<dbReference type="STRING" id="1148509.SAMN05216222_5260"/>
<sequence>MIEPKLSEPKKRGRGRPSNFDRAIAVHQAMKLFWESGYEGTSFESLIAVMGISASSFYNSFGSKEQLYAEATNAYLAASGEWFLGILNDATDTRTAFKRLMEATATEFTRDDLPSGCMISVACVHVPPALHSVREMMTEHRAMARHAMEARIQRGIDEGDVSADTNTQALAAYFNVLARGLAVQARDGATSHQLLEIVQVAMQAFPAGPRL</sequence>
<evidence type="ECO:0000256" key="2">
    <source>
        <dbReference type="ARBA" id="ARBA00023125"/>
    </source>
</evidence>
<evidence type="ECO:0000256" key="4">
    <source>
        <dbReference type="PROSITE-ProRule" id="PRU00335"/>
    </source>
</evidence>
<evidence type="ECO:0000313" key="7">
    <source>
        <dbReference type="Proteomes" id="UP000198481"/>
    </source>
</evidence>
<dbReference type="InterPro" id="IPR011075">
    <property type="entry name" value="TetR_C"/>
</dbReference>
<dbReference type="InterPro" id="IPR001647">
    <property type="entry name" value="HTH_TetR"/>
</dbReference>
<dbReference type="SUPFAM" id="SSF48498">
    <property type="entry name" value="Tetracyclin repressor-like, C-terminal domain"/>
    <property type="match status" value="1"/>
</dbReference>
<keyword evidence="3" id="KW-0804">Transcription</keyword>
<dbReference type="PANTHER" id="PTHR47506:SF1">
    <property type="entry name" value="HTH-TYPE TRANSCRIPTIONAL REGULATOR YJDC"/>
    <property type="match status" value="1"/>
</dbReference>
<proteinExistence type="predicted"/>
<evidence type="ECO:0000256" key="3">
    <source>
        <dbReference type="ARBA" id="ARBA00023163"/>
    </source>
</evidence>
<dbReference type="PROSITE" id="PS50977">
    <property type="entry name" value="HTH_TETR_2"/>
    <property type="match status" value="1"/>
</dbReference>